<organism evidence="6 7">
    <name type="scientific">Trichinella murrelli</name>
    <dbReference type="NCBI Taxonomy" id="144512"/>
    <lineage>
        <taxon>Eukaryota</taxon>
        <taxon>Metazoa</taxon>
        <taxon>Ecdysozoa</taxon>
        <taxon>Nematoda</taxon>
        <taxon>Enoplea</taxon>
        <taxon>Dorylaimia</taxon>
        <taxon>Trichinellida</taxon>
        <taxon>Trichinellidae</taxon>
        <taxon>Trichinella</taxon>
    </lineage>
</organism>
<dbReference type="InterPro" id="IPR019786">
    <property type="entry name" value="Zinc_finger_PHD-type_CS"/>
</dbReference>
<evidence type="ECO:0000313" key="7">
    <source>
        <dbReference type="Proteomes" id="UP000055048"/>
    </source>
</evidence>
<dbReference type="OrthoDB" id="436852at2759"/>
<evidence type="ECO:0000256" key="3">
    <source>
        <dbReference type="ARBA" id="ARBA00022833"/>
    </source>
</evidence>
<comment type="caution">
    <text evidence="6">The sequence shown here is derived from an EMBL/GenBank/DDBJ whole genome shotgun (WGS) entry which is preliminary data.</text>
</comment>
<dbReference type="PROSITE" id="PS50157">
    <property type="entry name" value="ZINC_FINGER_C2H2_2"/>
    <property type="match status" value="1"/>
</dbReference>
<evidence type="ECO:0000256" key="4">
    <source>
        <dbReference type="PROSITE-ProRule" id="PRU00042"/>
    </source>
</evidence>
<accession>A0A0V0UI49</accession>
<evidence type="ECO:0000259" key="5">
    <source>
        <dbReference type="PROSITE" id="PS50157"/>
    </source>
</evidence>
<keyword evidence="1" id="KW-0479">Metal-binding</keyword>
<dbReference type="SUPFAM" id="SSF57903">
    <property type="entry name" value="FYVE/PHD zinc finger"/>
    <property type="match status" value="1"/>
</dbReference>
<keyword evidence="3" id="KW-0862">Zinc</keyword>
<sequence>MDEEEEEIVNTPPGSKRCLNYNLISNSSCLGQLVSPGREPRVRKVNQRVQEFMRSYLIPSVRHSEREVLVPPPKIIIPRRVMRSEVSGKYLPSVIASRENWLRVEDGVAFCMACQCILRIRKFSIKWGDKLPQSDVAKLLRHEKGVNHEKALKKYMNVLEMTGAVGTFPCTEAGCGKVFVLFEALELHQSVVHKPKNEDSVSSATIRYAENSDYSWGSDDSFERNFSTDAKSGMIEKSSIIVLLFYFSESEKEIYSESFYGNGRINKRKRVRILKRRVRLICYQKPIIVRSLSFAGKKRSLPYRVRKQRMQCVCRCRRLSKRLIQCDSCHLFQHPGCVGIDCSSPIKSYLCYVCKKRKLEEEAMKEALSKPIKKSWLRVALEMDDQLLKTGKIDLFELEKPSAEILELQKLARESRELQSTLLNWLDSYTELKQAIVTQHEMAEKYKIALLSRLDEQMLLSLSDVLKRTSEMYQQLDLNEGNPMASVTDMQRLLNLLKHRLKI</sequence>
<dbReference type="PROSITE" id="PS00028">
    <property type="entry name" value="ZINC_FINGER_C2H2_1"/>
    <property type="match status" value="1"/>
</dbReference>
<keyword evidence="2 4" id="KW-0863">Zinc-finger</keyword>
<dbReference type="InterPro" id="IPR013087">
    <property type="entry name" value="Znf_C2H2_type"/>
</dbReference>
<dbReference type="Proteomes" id="UP000055048">
    <property type="component" value="Unassembled WGS sequence"/>
</dbReference>
<dbReference type="SMART" id="SM00249">
    <property type="entry name" value="PHD"/>
    <property type="match status" value="1"/>
</dbReference>
<evidence type="ECO:0000256" key="2">
    <source>
        <dbReference type="ARBA" id="ARBA00022771"/>
    </source>
</evidence>
<name>A0A0V0UI49_9BILA</name>
<dbReference type="PROSITE" id="PS01359">
    <property type="entry name" value="ZF_PHD_1"/>
    <property type="match status" value="1"/>
</dbReference>
<gene>
    <name evidence="6" type="ORF">T05_14390</name>
</gene>
<evidence type="ECO:0000256" key="1">
    <source>
        <dbReference type="ARBA" id="ARBA00022723"/>
    </source>
</evidence>
<dbReference type="InterPro" id="IPR011011">
    <property type="entry name" value="Znf_FYVE_PHD"/>
</dbReference>
<evidence type="ECO:0000313" key="6">
    <source>
        <dbReference type="EMBL" id="KRX50912.1"/>
    </source>
</evidence>
<dbReference type="GO" id="GO:0008270">
    <property type="term" value="F:zinc ion binding"/>
    <property type="evidence" value="ECO:0007669"/>
    <property type="project" value="UniProtKB-KW"/>
</dbReference>
<protein>
    <recommendedName>
        <fullName evidence="5">C2H2-type domain-containing protein</fullName>
    </recommendedName>
</protein>
<reference evidence="6 7" key="1">
    <citation type="submission" date="2015-01" db="EMBL/GenBank/DDBJ databases">
        <title>Evolution of Trichinella species and genotypes.</title>
        <authorList>
            <person name="Korhonen P.K."/>
            <person name="Edoardo P."/>
            <person name="Giuseppe L.R."/>
            <person name="Gasser R.B."/>
        </authorList>
    </citation>
    <scope>NUCLEOTIDE SEQUENCE [LARGE SCALE GENOMIC DNA]</scope>
    <source>
        <strain evidence="6">ISS417</strain>
    </source>
</reference>
<dbReference type="EMBL" id="JYDJ01000002">
    <property type="protein sequence ID" value="KRX50912.1"/>
    <property type="molecule type" value="Genomic_DNA"/>
</dbReference>
<dbReference type="Gene3D" id="3.30.40.10">
    <property type="entry name" value="Zinc/RING finger domain, C3HC4 (zinc finger)"/>
    <property type="match status" value="1"/>
</dbReference>
<proteinExistence type="predicted"/>
<feature type="domain" description="C2H2-type" evidence="5">
    <location>
        <begin position="168"/>
        <end position="198"/>
    </location>
</feature>
<dbReference type="InterPro" id="IPR013083">
    <property type="entry name" value="Znf_RING/FYVE/PHD"/>
</dbReference>
<dbReference type="InterPro" id="IPR001965">
    <property type="entry name" value="Znf_PHD"/>
</dbReference>
<dbReference type="AlphaFoldDB" id="A0A0V0UI49"/>
<keyword evidence="7" id="KW-1185">Reference proteome</keyword>